<gene>
    <name evidence="2" type="ORF">GSMUA_117710.1</name>
</gene>
<name>A0A8D7F531_MUSAM</name>
<sequence length="217" mass="24711">LVSISATGTEHIHHLKPPRRRRRRRRRSQRKHINTERKPWSILLGEKKVCASSSSSLTRTASFLCRSSAHWFWWEVGAGELSLRGAVAEPLLVLLHHLQYALEHGHLAWDPQHAFLLEPELLLCFPQQRREGPVAEVLRGDHEPPHLLPDAHRQVSLRDVPRRVGEGEGPLQELDALAATAALRRHRQLLPLLQDLLEPHYLRDLVGLLGIHGSLRG</sequence>
<evidence type="ECO:0000256" key="1">
    <source>
        <dbReference type="SAM" id="MobiDB-lite"/>
    </source>
</evidence>
<organism evidence="2">
    <name type="scientific">Musa acuminata subsp. malaccensis</name>
    <name type="common">Wild banana</name>
    <name type="synonym">Musa malaccensis</name>
    <dbReference type="NCBI Taxonomy" id="214687"/>
    <lineage>
        <taxon>Eukaryota</taxon>
        <taxon>Viridiplantae</taxon>
        <taxon>Streptophyta</taxon>
        <taxon>Embryophyta</taxon>
        <taxon>Tracheophyta</taxon>
        <taxon>Spermatophyta</taxon>
        <taxon>Magnoliopsida</taxon>
        <taxon>Liliopsida</taxon>
        <taxon>Zingiberales</taxon>
        <taxon>Musaceae</taxon>
        <taxon>Musa</taxon>
    </lineage>
</organism>
<feature type="non-terminal residue" evidence="2">
    <location>
        <position position="1"/>
    </location>
</feature>
<feature type="region of interest" description="Disordered" evidence="1">
    <location>
        <begin position="1"/>
        <end position="32"/>
    </location>
</feature>
<dbReference type="AlphaFoldDB" id="A0A8D7F531"/>
<feature type="compositionally biased region" description="Basic residues" evidence="1">
    <location>
        <begin position="13"/>
        <end position="32"/>
    </location>
</feature>
<proteinExistence type="predicted"/>
<dbReference type="EMBL" id="HG996469">
    <property type="protein sequence ID" value="CAG1841976.1"/>
    <property type="molecule type" value="Genomic_DNA"/>
</dbReference>
<reference evidence="2" key="1">
    <citation type="submission" date="2021-03" db="EMBL/GenBank/DDBJ databases">
        <authorList>
            <consortium name="Genoscope - CEA"/>
            <person name="William W."/>
        </authorList>
    </citation>
    <scope>NUCLEOTIDE SEQUENCE</scope>
    <source>
        <strain evidence="2">Doubled-haploid Pahang</strain>
    </source>
</reference>
<protein>
    <submittedName>
        <fullName evidence="2">(wild Malaysian banana) hypothetical protein</fullName>
    </submittedName>
</protein>
<evidence type="ECO:0000313" key="2">
    <source>
        <dbReference type="EMBL" id="CAG1841976.1"/>
    </source>
</evidence>
<accession>A0A8D7F531</accession>